<feature type="chain" id="PRO_5045073318" description="Ricin B lectin domain-containing protein" evidence="2">
    <location>
        <begin position="20"/>
        <end position="361"/>
    </location>
</feature>
<keyword evidence="2" id="KW-0732">Signal</keyword>
<organism evidence="4 5">
    <name type="scientific">Kwoniella shivajii</name>
    <dbReference type="NCBI Taxonomy" id="564305"/>
    <lineage>
        <taxon>Eukaryota</taxon>
        <taxon>Fungi</taxon>
        <taxon>Dikarya</taxon>
        <taxon>Basidiomycota</taxon>
        <taxon>Agaricomycotina</taxon>
        <taxon>Tremellomycetes</taxon>
        <taxon>Tremellales</taxon>
        <taxon>Cryptococcaceae</taxon>
        <taxon>Kwoniella</taxon>
    </lineage>
</organism>
<sequence length="361" mass="36786">MFSSYALLPLLVLASSGLAKPLPQDTENGQAGSDTSGVASSTQSSQATDDGSSSVPASTTGGSTSASATASGGVDGTTAYDSSSSIPIDIYAHEPVYGVQVQSIRDEKCFSPRPADPLESLTTGTPVDLYPCVDAQNPANNSRTWDVVPGEGAFILNGTNFALDAVQDSTGIYQLQLKEFCNCHEPEQFYVTNDLRIALNGTGQCLTVDEDTDAEGPDEALGLILYNCTDQNTDQMFITIDKTDQDYVAIAPPTNSYVAQQESKIQAAKSQTDPAVIAAQTTQTAQTAQGSSTATDTNVAASAADATLASATDSGASGSATGSAAFATENSSAFTDGSSTIDDLSSTAGGGSSSASATNMV</sequence>
<evidence type="ECO:0000256" key="1">
    <source>
        <dbReference type="SAM" id="MobiDB-lite"/>
    </source>
</evidence>
<dbReference type="Proteomes" id="UP001329825">
    <property type="component" value="Chromosome 1"/>
</dbReference>
<accession>A0ABZ1CS17</accession>
<protein>
    <recommendedName>
        <fullName evidence="3">Ricin B lectin domain-containing protein</fullName>
    </recommendedName>
</protein>
<dbReference type="InterPro" id="IPR000772">
    <property type="entry name" value="Ricin_B_lectin"/>
</dbReference>
<gene>
    <name evidence="4" type="ORF">IL334_000376</name>
</gene>
<dbReference type="CDD" id="cd00161">
    <property type="entry name" value="beta-trefoil_Ricin-like"/>
    <property type="match status" value="1"/>
</dbReference>
<evidence type="ECO:0000313" key="4">
    <source>
        <dbReference type="EMBL" id="WRT63471.1"/>
    </source>
</evidence>
<dbReference type="GeneID" id="87952507"/>
<feature type="compositionally biased region" description="Low complexity" evidence="1">
    <location>
        <begin position="51"/>
        <end position="78"/>
    </location>
</feature>
<dbReference type="EMBL" id="CP141881">
    <property type="protein sequence ID" value="WRT63471.1"/>
    <property type="molecule type" value="Genomic_DNA"/>
</dbReference>
<keyword evidence="5" id="KW-1185">Reference proteome</keyword>
<dbReference type="SUPFAM" id="SSF50370">
    <property type="entry name" value="Ricin B-like lectins"/>
    <property type="match status" value="1"/>
</dbReference>
<feature type="domain" description="Ricin B lectin" evidence="3">
    <location>
        <begin position="122"/>
        <end position="237"/>
    </location>
</feature>
<evidence type="ECO:0000313" key="5">
    <source>
        <dbReference type="Proteomes" id="UP001329825"/>
    </source>
</evidence>
<proteinExistence type="predicted"/>
<dbReference type="RefSeq" id="XP_062788211.1">
    <property type="nucleotide sequence ID" value="XM_062932160.1"/>
</dbReference>
<dbReference type="Pfam" id="PF00652">
    <property type="entry name" value="Ricin_B_lectin"/>
    <property type="match status" value="1"/>
</dbReference>
<feature type="region of interest" description="Disordered" evidence="1">
    <location>
        <begin position="23"/>
        <end position="78"/>
    </location>
</feature>
<feature type="signal peptide" evidence="2">
    <location>
        <begin position="1"/>
        <end position="19"/>
    </location>
</feature>
<dbReference type="PROSITE" id="PS50231">
    <property type="entry name" value="RICIN_B_LECTIN"/>
    <property type="match status" value="1"/>
</dbReference>
<feature type="compositionally biased region" description="Polar residues" evidence="1">
    <location>
        <begin position="25"/>
        <end position="50"/>
    </location>
</feature>
<reference evidence="4 5" key="1">
    <citation type="submission" date="2024-01" db="EMBL/GenBank/DDBJ databases">
        <title>Comparative genomics of Cryptococcus and Kwoniella reveals pathogenesis evolution and contrasting modes of karyotype evolution via chromosome fusion or intercentromeric recombination.</title>
        <authorList>
            <person name="Coelho M.A."/>
            <person name="David-Palma M."/>
            <person name="Shea T."/>
            <person name="Bowers K."/>
            <person name="McGinley-Smith S."/>
            <person name="Mohammad A.W."/>
            <person name="Gnirke A."/>
            <person name="Yurkov A.M."/>
            <person name="Nowrousian M."/>
            <person name="Sun S."/>
            <person name="Cuomo C.A."/>
            <person name="Heitman J."/>
        </authorList>
    </citation>
    <scope>NUCLEOTIDE SEQUENCE [LARGE SCALE GENOMIC DNA]</scope>
    <source>
        <strain evidence="4">CBS 11374</strain>
    </source>
</reference>
<evidence type="ECO:0000256" key="2">
    <source>
        <dbReference type="SAM" id="SignalP"/>
    </source>
</evidence>
<evidence type="ECO:0000259" key="3">
    <source>
        <dbReference type="Pfam" id="PF00652"/>
    </source>
</evidence>
<dbReference type="Gene3D" id="2.80.10.50">
    <property type="match status" value="1"/>
</dbReference>
<name>A0ABZ1CS17_9TREE</name>
<dbReference type="InterPro" id="IPR035992">
    <property type="entry name" value="Ricin_B-like_lectins"/>
</dbReference>